<keyword evidence="1" id="KW-0547">Nucleotide-binding</keyword>
<dbReference type="InterPro" id="IPR001245">
    <property type="entry name" value="Ser-Thr/Tyr_kinase_cat_dom"/>
</dbReference>
<sequence>MQAEMVDQLPVDTYRVRWTLNVPGLAEIKEPGQQVTITELVQSKNVTINNQQIKVDGLGQTVSGLVPLTYLQPKFKKTSKIENQISAANPVKEDVAKGEWWMGRVSCIDVGIRLSRDPSLIMGSYAVCQPPEMEPVDAGEWAEFVLVVRNISGSVDQWVYEWELNHRYNQRFGKKFKARKIGNDIIKAPPASPIPSIAYFLIKRTEEGMFYIESEKTFLSIDLLLSHYYDNVLPIDGESEASKQAFSLVLRGISQFDSLPHTFPRPILGAMKKPSYQKKDRSPLQLFLGGAQKSLKDFRARVAKRVIFFDNEQKETLYKGYLYYNGTYNVVTIRKMRPKLYNQKAFDKDIKRLNKTMQSSKDGGSKQDANVGKIRNGFQFLSHIVGFGGDPIEKYGKWIAYEFITGIPLDRFLQRRKYMSDSMFLREKSEILYQVSAGMRFLELNSLCHRHLRGSNIIVHEEGSHMYGVKITDYMVTYHFLDEEWVEKINLFDLDWPWWAPECVLYRCFDIVSDVWAFGCVIFEINHDGLGPYAFQKRRPQSHRDLQSIFESGEQMCIVREDDAESFLEELLFMCIRYNPDTRPTFDHLFHFFRELLFDFAVGPSAAIEKYIKKAPKKFEHPKRSTLIPEDDKILKKET</sequence>
<keyword evidence="8" id="KW-1185">Reference proteome</keyword>
<keyword evidence="4" id="KW-0727">SH2 domain</keyword>
<keyword evidence="3" id="KW-0418">Kinase</keyword>
<dbReference type="PROSITE" id="PS50001">
    <property type="entry name" value="SH2"/>
    <property type="match status" value="1"/>
</dbReference>
<gene>
    <name evidence="7" type="primary">Necator_chrI.g1764</name>
    <name evidence="7" type="ORF">RB195_005638</name>
</gene>
<dbReference type="PROSITE" id="PS50011">
    <property type="entry name" value="PROTEIN_KINASE_DOM"/>
    <property type="match status" value="1"/>
</dbReference>
<keyword evidence="3" id="KW-0808">Transferase</keyword>
<evidence type="ECO:0000313" key="7">
    <source>
        <dbReference type="EMBL" id="KAK6728107.1"/>
    </source>
</evidence>
<evidence type="ECO:0000259" key="6">
    <source>
        <dbReference type="PROSITE" id="PS50011"/>
    </source>
</evidence>
<accession>A0ABR1BNW9</accession>
<feature type="domain" description="Protein kinase" evidence="6">
    <location>
        <begin position="303"/>
        <end position="597"/>
    </location>
</feature>
<dbReference type="InterPro" id="IPR011009">
    <property type="entry name" value="Kinase-like_dom_sf"/>
</dbReference>
<dbReference type="Pfam" id="PF07714">
    <property type="entry name" value="PK_Tyr_Ser-Thr"/>
    <property type="match status" value="1"/>
</dbReference>
<evidence type="ECO:0000256" key="3">
    <source>
        <dbReference type="ARBA" id="ARBA00023137"/>
    </source>
</evidence>
<evidence type="ECO:0000259" key="5">
    <source>
        <dbReference type="PROSITE" id="PS50001"/>
    </source>
</evidence>
<dbReference type="InterPro" id="IPR000980">
    <property type="entry name" value="SH2"/>
</dbReference>
<organism evidence="7 8">
    <name type="scientific">Necator americanus</name>
    <name type="common">Human hookworm</name>
    <dbReference type="NCBI Taxonomy" id="51031"/>
    <lineage>
        <taxon>Eukaryota</taxon>
        <taxon>Metazoa</taxon>
        <taxon>Ecdysozoa</taxon>
        <taxon>Nematoda</taxon>
        <taxon>Chromadorea</taxon>
        <taxon>Rhabditida</taxon>
        <taxon>Rhabditina</taxon>
        <taxon>Rhabditomorpha</taxon>
        <taxon>Strongyloidea</taxon>
        <taxon>Ancylostomatidae</taxon>
        <taxon>Bunostominae</taxon>
        <taxon>Necator</taxon>
    </lineage>
</organism>
<proteinExistence type="predicted"/>
<dbReference type="PANTHER" id="PTHR24418">
    <property type="entry name" value="TYROSINE-PROTEIN KINASE"/>
    <property type="match status" value="1"/>
</dbReference>
<name>A0ABR1BNW9_NECAM</name>
<dbReference type="EMBL" id="JAVFWL010000001">
    <property type="protein sequence ID" value="KAK6728107.1"/>
    <property type="molecule type" value="Genomic_DNA"/>
</dbReference>
<protein>
    <recommendedName>
        <fullName evidence="9">Protein kinase domain-containing protein</fullName>
    </recommendedName>
</protein>
<dbReference type="SUPFAM" id="SSF56112">
    <property type="entry name" value="Protein kinase-like (PK-like)"/>
    <property type="match status" value="1"/>
</dbReference>
<dbReference type="Proteomes" id="UP001303046">
    <property type="component" value="Unassembled WGS sequence"/>
</dbReference>
<feature type="domain" description="SH2" evidence="5">
    <location>
        <begin position="100"/>
        <end position="231"/>
    </location>
</feature>
<dbReference type="SMART" id="SM00220">
    <property type="entry name" value="S_TKc"/>
    <property type="match status" value="1"/>
</dbReference>
<comment type="caution">
    <text evidence="7">The sequence shown here is derived from an EMBL/GenBank/DDBJ whole genome shotgun (WGS) entry which is preliminary data.</text>
</comment>
<keyword evidence="2" id="KW-0067">ATP-binding</keyword>
<dbReference type="InterPro" id="IPR000719">
    <property type="entry name" value="Prot_kinase_dom"/>
</dbReference>
<reference evidence="7 8" key="1">
    <citation type="submission" date="2023-08" db="EMBL/GenBank/DDBJ databases">
        <title>A Necator americanus chromosomal reference genome.</title>
        <authorList>
            <person name="Ilik V."/>
            <person name="Petrzelkova K.J."/>
            <person name="Pardy F."/>
            <person name="Fuh T."/>
            <person name="Niatou-Singa F.S."/>
            <person name="Gouil Q."/>
            <person name="Baker L."/>
            <person name="Ritchie M.E."/>
            <person name="Jex A.R."/>
            <person name="Gazzola D."/>
            <person name="Li H."/>
            <person name="Toshio Fujiwara R."/>
            <person name="Zhan B."/>
            <person name="Aroian R.V."/>
            <person name="Pafco B."/>
            <person name="Schwarz E.M."/>
        </authorList>
    </citation>
    <scope>NUCLEOTIDE SEQUENCE [LARGE SCALE GENOMIC DNA]</scope>
    <source>
        <strain evidence="7 8">Aroian</strain>
        <tissue evidence="7">Whole animal</tissue>
    </source>
</reference>
<evidence type="ECO:0008006" key="9">
    <source>
        <dbReference type="Google" id="ProtNLM"/>
    </source>
</evidence>
<keyword evidence="3" id="KW-0829">Tyrosine-protein kinase</keyword>
<evidence type="ECO:0000313" key="8">
    <source>
        <dbReference type="Proteomes" id="UP001303046"/>
    </source>
</evidence>
<dbReference type="Gene3D" id="1.10.510.10">
    <property type="entry name" value="Transferase(Phosphotransferase) domain 1"/>
    <property type="match status" value="1"/>
</dbReference>
<dbReference type="InterPro" id="IPR050198">
    <property type="entry name" value="Non-receptor_tyrosine_kinases"/>
</dbReference>
<evidence type="ECO:0000256" key="4">
    <source>
        <dbReference type="PROSITE-ProRule" id="PRU00191"/>
    </source>
</evidence>
<evidence type="ECO:0000256" key="2">
    <source>
        <dbReference type="ARBA" id="ARBA00022840"/>
    </source>
</evidence>
<evidence type="ECO:0000256" key="1">
    <source>
        <dbReference type="ARBA" id="ARBA00022741"/>
    </source>
</evidence>